<organism evidence="1 2">
    <name type="scientific">Thomasclavelia spiroformis</name>
    <dbReference type="NCBI Taxonomy" id="29348"/>
    <lineage>
        <taxon>Bacteria</taxon>
        <taxon>Bacillati</taxon>
        <taxon>Bacillota</taxon>
        <taxon>Erysipelotrichia</taxon>
        <taxon>Erysipelotrichales</taxon>
        <taxon>Coprobacillaceae</taxon>
        <taxon>Thomasclavelia</taxon>
    </lineage>
</organism>
<comment type="caution">
    <text evidence="1">The sequence shown here is derived from an EMBL/GenBank/DDBJ whole genome shotgun (WGS) entry which is preliminary data.</text>
</comment>
<evidence type="ECO:0000313" key="1">
    <source>
        <dbReference type="EMBL" id="HJF40615.1"/>
    </source>
</evidence>
<protein>
    <submittedName>
        <fullName evidence="1">Uncharacterized protein</fullName>
    </submittedName>
</protein>
<dbReference type="EMBL" id="DYWV01000226">
    <property type="protein sequence ID" value="HJF40615.1"/>
    <property type="molecule type" value="Genomic_DNA"/>
</dbReference>
<sequence>MNKELCFVIEKKKLYLEKILVEYNDIPIFYLCRNDDEYYLVLCSNIDEEKYIIVKPARMEVLDMLNGKLSMRDIILRQESFWKVVAGEDISMDSVEMRPITQIEYEALPYEDAFYEIPSPDMEEYVRQLESQLLTEDYKEIYEKQQDMQGMEGYLVEEPHYLSLEKASLIEAKVMIEIINSFENLLSISAEDNRKILQGSFSETFEVEKKIIPESARFDFQIDNSQIDMFIAA</sequence>
<gene>
    <name evidence="1" type="ORF">K8V91_06795</name>
</gene>
<name>A0A921KJG8_9FIRM</name>
<evidence type="ECO:0000313" key="2">
    <source>
        <dbReference type="Proteomes" id="UP000749320"/>
    </source>
</evidence>
<proteinExistence type="predicted"/>
<dbReference type="AlphaFoldDB" id="A0A921KJG8"/>
<reference evidence="1" key="2">
    <citation type="submission" date="2021-09" db="EMBL/GenBank/DDBJ databases">
        <authorList>
            <person name="Gilroy R."/>
        </authorList>
    </citation>
    <scope>NUCLEOTIDE SEQUENCE</scope>
    <source>
        <strain evidence="1">CHK193-16274</strain>
    </source>
</reference>
<dbReference type="Proteomes" id="UP000749320">
    <property type="component" value="Unassembled WGS sequence"/>
</dbReference>
<reference evidence="1" key="1">
    <citation type="journal article" date="2021" name="PeerJ">
        <title>Extensive microbial diversity within the chicken gut microbiome revealed by metagenomics and culture.</title>
        <authorList>
            <person name="Gilroy R."/>
            <person name="Ravi A."/>
            <person name="Getino M."/>
            <person name="Pursley I."/>
            <person name="Horton D.L."/>
            <person name="Alikhan N.F."/>
            <person name="Baker D."/>
            <person name="Gharbi K."/>
            <person name="Hall N."/>
            <person name="Watson M."/>
            <person name="Adriaenssens E.M."/>
            <person name="Foster-Nyarko E."/>
            <person name="Jarju S."/>
            <person name="Secka A."/>
            <person name="Antonio M."/>
            <person name="Oren A."/>
            <person name="Chaudhuri R.R."/>
            <person name="La Ragione R."/>
            <person name="Hildebrand F."/>
            <person name="Pallen M.J."/>
        </authorList>
    </citation>
    <scope>NUCLEOTIDE SEQUENCE</scope>
    <source>
        <strain evidence="1">CHK193-16274</strain>
    </source>
</reference>
<accession>A0A921KJG8</accession>